<dbReference type="PANTHER" id="PTHR33490">
    <property type="entry name" value="BLR5614 PROTEIN-RELATED"/>
    <property type="match status" value="1"/>
</dbReference>
<reference evidence="1 2" key="1">
    <citation type="journal article" date="2019" name="Int. J. Syst. Evol. Microbiol.">
        <title>Capsulimonas corticalis gen. nov., sp. nov., an aerobic capsulated bacterium, of a novel bacterial order, Capsulimonadales ord. nov., of the class Armatimonadia of the phylum Armatimonadetes.</title>
        <authorList>
            <person name="Li J."/>
            <person name="Kudo C."/>
            <person name="Tonouchi A."/>
        </authorList>
    </citation>
    <scope>NUCLEOTIDE SEQUENCE [LARGE SCALE GENOMIC DNA]</scope>
    <source>
        <strain evidence="1 2">AX-7</strain>
    </source>
</reference>
<gene>
    <name evidence="1" type="ORF">CCAX7_58020</name>
</gene>
<dbReference type="RefSeq" id="WP_165864396.1">
    <property type="nucleotide sequence ID" value="NZ_AP025739.1"/>
</dbReference>
<name>A0A402D025_9BACT</name>
<evidence type="ECO:0000313" key="2">
    <source>
        <dbReference type="Proteomes" id="UP000287394"/>
    </source>
</evidence>
<dbReference type="InterPro" id="IPR002931">
    <property type="entry name" value="Transglutaminase-like"/>
</dbReference>
<dbReference type="SMART" id="SM00460">
    <property type="entry name" value="TGc"/>
    <property type="match status" value="1"/>
</dbReference>
<dbReference type="PANTHER" id="PTHR33490:SF3">
    <property type="entry name" value="CONSERVED INTEGRAL MEMBRANE PROTEIN"/>
    <property type="match status" value="1"/>
</dbReference>
<dbReference type="AlphaFoldDB" id="A0A402D025"/>
<dbReference type="KEGG" id="ccot:CCAX7_58020"/>
<dbReference type="Gene3D" id="3.10.620.30">
    <property type="match status" value="1"/>
</dbReference>
<organism evidence="1 2">
    <name type="scientific">Capsulimonas corticalis</name>
    <dbReference type="NCBI Taxonomy" id="2219043"/>
    <lineage>
        <taxon>Bacteria</taxon>
        <taxon>Bacillati</taxon>
        <taxon>Armatimonadota</taxon>
        <taxon>Armatimonadia</taxon>
        <taxon>Capsulimonadales</taxon>
        <taxon>Capsulimonadaceae</taxon>
        <taxon>Capsulimonas</taxon>
    </lineage>
</organism>
<dbReference type="InterPro" id="IPR038765">
    <property type="entry name" value="Papain-like_cys_pep_sf"/>
</dbReference>
<accession>A0A402D025</accession>
<sequence>MTRRFYAALAAAFALCSGSRAFAADIDRCYSVSIDGKAVGYDHFLFVHSPAGAKATDDALIKLSALGSPLDISTQSVTECGPNGAAPLSYTETTTRGDAVTVNRLRFGKQTAYWSQESSGVRTKREIALTPGVMLVAGTDSWDALLGKTTSGMRRYVAHVVDPTLGKSEQFVLTRAAGKPGDDEVWASTIETVAGPQPIVLRYRRAARTLVEIRFPNQKVVMRLAGREALKNFGSLDYTSHMFAVLETPLPNPDALTVLKLKVSAKIKLDHITLASLQHAPRQTFQGTVQNDQIDGVFTIRPGRYAGAHALAYPCAPNITAGQSQWLKADAFTESDDAQIKTLAKTITAPAKTTWDAASAIGRWVHDNIRYQITGSGARACLASRTGDCGPHSWLSIALCRAAGIPARIQGGALYTPLAGGSYAQHYWTEVWMGPRDGWIPIDSTTGEIGTFDPDHLTLWRLGSMDSMTVKVLDYAPKTATTASAAPALPRRANGLTAGYHESYDFLIDGKNVGAQTAALESLQNGAQHWTFRLDLKVPSAGQTITLTQSGSFDAADTGDPVSIDSATSGGGISQETKLSFKKDQATGTVTIGTLATPKTVALSAPSFLFLGNVLTTWSLATRSITLAADKPTTIPFFATEALQSLPITFTPLRADIFSAPDGKTIPCHVYTIAPIGSTLWIDDATGQLMKLTDDRQKLVVALK</sequence>
<protein>
    <submittedName>
        <fullName evidence="1">Uncharacterized protein</fullName>
    </submittedName>
</protein>
<keyword evidence="2" id="KW-1185">Reference proteome</keyword>
<dbReference type="Proteomes" id="UP000287394">
    <property type="component" value="Chromosome"/>
</dbReference>
<evidence type="ECO:0000313" key="1">
    <source>
        <dbReference type="EMBL" id="BDI33751.1"/>
    </source>
</evidence>
<dbReference type="EMBL" id="AP025739">
    <property type="protein sequence ID" value="BDI33751.1"/>
    <property type="molecule type" value="Genomic_DNA"/>
</dbReference>
<proteinExistence type="predicted"/>
<dbReference type="SUPFAM" id="SSF54001">
    <property type="entry name" value="Cysteine proteinases"/>
    <property type="match status" value="1"/>
</dbReference>
<dbReference type="Pfam" id="PF01841">
    <property type="entry name" value="Transglut_core"/>
    <property type="match status" value="1"/>
</dbReference>